<feature type="region of interest" description="Disordered" evidence="4">
    <location>
        <begin position="23"/>
        <end position="60"/>
    </location>
</feature>
<dbReference type="GO" id="GO:0030313">
    <property type="term" value="C:cell envelope"/>
    <property type="evidence" value="ECO:0007669"/>
    <property type="project" value="UniProtKB-SubCell"/>
</dbReference>
<dbReference type="CDD" id="cd14656">
    <property type="entry name" value="Imelysin-like_EfeO"/>
    <property type="match status" value="1"/>
</dbReference>
<dbReference type="PROSITE" id="PS51257">
    <property type="entry name" value="PROKAR_LIPOPROTEIN"/>
    <property type="match status" value="1"/>
</dbReference>
<keyword evidence="3 5" id="KW-0732">Signal</keyword>
<evidence type="ECO:0000256" key="5">
    <source>
        <dbReference type="SAM" id="SignalP"/>
    </source>
</evidence>
<accession>A0A941AIE0</accession>
<keyword evidence="7" id="KW-0449">Lipoprotein</keyword>
<feature type="chain" id="PRO_5037116954" evidence="5">
    <location>
        <begin position="27"/>
        <end position="397"/>
    </location>
</feature>
<dbReference type="InterPro" id="IPR034981">
    <property type="entry name" value="Imelysin-like_EfeO/Algp7"/>
</dbReference>
<evidence type="ECO:0000259" key="6">
    <source>
        <dbReference type="Pfam" id="PF09375"/>
    </source>
</evidence>
<dbReference type="AlphaFoldDB" id="A0A941AIE0"/>
<reference evidence="7" key="1">
    <citation type="submission" date="2021-02" db="EMBL/GenBank/DDBJ databases">
        <title>Draft genome sequence of Microbispora sp. RL4-1S isolated from rice leaves in Thailand.</title>
        <authorList>
            <person name="Muangham S."/>
            <person name="Duangmal K."/>
        </authorList>
    </citation>
    <scope>NUCLEOTIDE SEQUENCE</scope>
    <source>
        <strain evidence="7">RL4-1S</strain>
    </source>
</reference>
<comment type="similarity">
    <text evidence="2">Belongs to the EfeM/EfeO family.</text>
</comment>
<dbReference type="EMBL" id="JAFCNB010000007">
    <property type="protein sequence ID" value="MBP2705100.1"/>
    <property type="molecule type" value="Genomic_DNA"/>
</dbReference>
<evidence type="ECO:0000313" key="7">
    <source>
        <dbReference type="EMBL" id="MBP2705100.1"/>
    </source>
</evidence>
<dbReference type="InterPro" id="IPR038352">
    <property type="entry name" value="Imelysin_sf"/>
</dbReference>
<comment type="subcellular location">
    <subcellularLocation>
        <location evidence="1">Cell envelope</location>
    </subcellularLocation>
</comment>
<dbReference type="Pfam" id="PF09375">
    <property type="entry name" value="Peptidase_M75"/>
    <property type="match status" value="1"/>
</dbReference>
<protein>
    <submittedName>
        <fullName evidence="7">EfeM/EfeO family lipoprotein</fullName>
    </submittedName>
</protein>
<name>A0A941AIE0_9ACTN</name>
<dbReference type="RefSeq" id="WP_210156401.1">
    <property type="nucleotide sequence ID" value="NZ_JAFCNB010000007.1"/>
</dbReference>
<sequence length="397" mass="41933">MVRSVVPAVVLVAVLLATGCAGPSDARAGASPRPAAPSAPAGTSAPIQVSTSHCGEGWIRPRAGDQTLSLSNTGNVPAEAYIVGVPDGAVHAELEELAPGVTRTLRVSLGAGTYAVRCLADGSDPVDGPRVRITGTATGAGPAVVPVTDNDLYAPAKKYAAYVTRGLKTLAKRTATLRDAVDRGDLAAARAAWLPAHLAYERLGAAYGTFGDLGDAIDGRPAGLPGGVRDKDFTGFHRLEHGLWHGESATSLRGPADRLDRDVRALRRDFPDERLDPADLPLRAHEIMEDALEFELTGRADEGSGTTLATVSANLEGTREAVDVLRPLLRSRYPDLPEADRLLARVRDQVEAQRHGDRWTSVADLDRRAREALNGSVGELLERLAPIAVVGFPRRTS</sequence>
<feature type="signal peptide" evidence="5">
    <location>
        <begin position="1"/>
        <end position="26"/>
    </location>
</feature>
<dbReference type="Gene3D" id="1.20.1420.20">
    <property type="entry name" value="M75 peptidase, HXXE motif"/>
    <property type="match status" value="1"/>
</dbReference>
<evidence type="ECO:0000256" key="2">
    <source>
        <dbReference type="ARBA" id="ARBA00005989"/>
    </source>
</evidence>
<dbReference type="PANTHER" id="PTHR39192">
    <property type="entry name" value="IRON UPTAKE SYSTEM COMPONENT EFEO"/>
    <property type="match status" value="1"/>
</dbReference>
<keyword evidence="8" id="KW-1185">Reference proteome</keyword>
<organism evidence="7 8">
    <name type="scientific">Microbispora oryzae</name>
    <dbReference type="NCBI Taxonomy" id="2806554"/>
    <lineage>
        <taxon>Bacteria</taxon>
        <taxon>Bacillati</taxon>
        <taxon>Actinomycetota</taxon>
        <taxon>Actinomycetes</taxon>
        <taxon>Streptosporangiales</taxon>
        <taxon>Streptosporangiaceae</taxon>
        <taxon>Microbispora</taxon>
    </lineage>
</organism>
<evidence type="ECO:0000313" key="8">
    <source>
        <dbReference type="Proteomes" id="UP000674234"/>
    </source>
</evidence>
<dbReference type="InterPro" id="IPR018976">
    <property type="entry name" value="Imelysin-like"/>
</dbReference>
<feature type="domain" description="Imelysin-like" evidence="6">
    <location>
        <begin position="157"/>
        <end position="355"/>
    </location>
</feature>
<dbReference type="PANTHER" id="PTHR39192:SF1">
    <property type="entry name" value="IRON UPTAKE SYSTEM COMPONENT EFEO"/>
    <property type="match status" value="1"/>
</dbReference>
<evidence type="ECO:0000256" key="1">
    <source>
        <dbReference type="ARBA" id="ARBA00004196"/>
    </source>
</evidence>
<proteinExistence type="inferred from homology"/>
<gene>
    <name evidence="7" type="ORF">JOL79_14890</name>
</gene>
<feature type="compositionally biased region" description="Low complexity" evidence="4">
    <location>
        <begin position="23"/>
        <end position="46"/>
    </location>
</feature>
<dbReference type="Proteomes" id="UP000674234">
    <property type="component" value="Unassembled WGS sequence"/>
</dbReference>
<evidence type="ECO:0000256" key="3">
    <source>
        <dbReference type="ARBA" id="ARBA00022729"/>
    </source>
</evidence>
<evidence type="ECO:0000256" key="4">
    <source>
        <dbReference type="SAM" id="MobiDB-lite"/>
    </source>
</evidence>
<comment type="caution">
    <text evidence="7">The sequence shown here is derived from an EMBL/GenBank/DDBJ whole genome shotgun (WGS) entry which is preliminary data.</text>
</comment>
<dbReference type="InterPro" id="IPR050894">
    <property type="entry name" value="EfeM/EfeO_iron_uptake"/>
</dbReference>